<feature type="transmembrane region" description="Helical" evidence="5">
    <location>
        <begin position="29"/>
        <end position="48"/>
    </location>
</feature>
<comment type="caution">
    <text evidence="7">The sequence shown here is derived from an EMBL/GenBank/DDBJ whole genome shotgun (WGS) entry which is preliminary data.</text>
</comment>
<accession>A0A1Y2CYP5</accession>
<feature type="transmembrane region" description="Helical" evidence="5">
    <location>
        <begin position="492"/>
        <end position="509"/>
    </location>
</feature>
<keyword evidence="8" id="KW-1185">Reference proteome</keyword>
<evidence type="ECO:0000259" key="6">
    <source>
        <dbReference type="Pfam" id="PF00003"/>
    </source>
</evidence>
<evidence type="ECO:0000256" key="1">
    <source>
        <dbReference type="ARBA" id="ARBA00004141"/>
    </source>
</evidence>
<feature type="transmembrane region" description="Helical" evidence="5">
    <location>
        <begin position="609"/>
        <end position="629"/>
    </location>
</feature>
<dbReference type="Pfam" id="PF00003">
    <property type="entry name" value="7tm_3"/>
    <property type="match status" value="1"/>
</dbReference>
<name>A0A1Y2CYP5_9FUNG</name>
<feature type="domain" description="G-protein coupled receptors family 3 profile" evidence="6">
    <location>
        <begin position="419"/>
        <end position="659"/>
    </location>
</feature>
<keyword evidence="2 5" id="KW-0812">Transmembrane</keyword>
<sequence>MNNFKSKYLLNNYSNDYKELVIYIRNIDIMVKHFLLAILILLHILYGYTIDIRSVAYSYFEDDIYSSFVNKFNKYSIENNLNITLTLNLFTPSNFSANTVDYGDLLETILKRKNRKYDIYFFEYMYNNRYGPYFIDLKEYLPKEHIDLYSTGFAPEIGTFENKLVSLPVPETWDELIDTSKYIMEKEKEIDPELISFNGLFDDSEMGTCSLFEYIYSCRDSIDSPFPSFNNDTVANAFKYLKDMKEKIASNEQFKESTLYTLEKLNDGKALFVKYWNITPNPVYKKSIIPGIKRGISGSTIGGESIGIGSDIGDKKINASIKILEYITSKEFRKNFTLETREYSTIPSLYDDDDICEVVDCEFMKSIQFVPRKFPPEYSYDEYSRKFRSYIYKFLYGDTPIREALNEFDYLNKFYSITISDTVGKYYAFILLFIVAIMIGSLVLPLKSDFRKYYRILYPDFWIFSIFGTFLMLGSCHVGFGSVTVIKCHLRVLFFSFGVSFNIVPYICMLSKSIHLKNKLWKKIKRNSYFILACVLLIDNLLYWLILMNPFTISKKMTKSGRNYERCRAVVGINVIAFYIIMIFESLIVITTLYLAYIKRNDEHLKNDLRFLIISLYTTLLSIILIVLMDIVNINDYVTKFILFEVFYTVLSTSNHFIFFVIRPIWLYNKKVDEDHEYMKAFRSSAIVVLNSSNQKTNSRASNSHC</sequence>
<proteinExistence type="predicted"/>
<evidence type="ECO:0000256" key="4">
    <source>
        <dbReference type="ARBA" id="ARBA00023136"/>
    </source>
</evidence>
<feature type="transmembrane region" description="Helical" evidence="5">
    <location>
        <begin position="426"/>
        <end position="444"/>
    </location>
</feature>
<evidence type="ECO:0000313" key="8">
    <source>
        <dbReference type="Proteomes" id="UP000193920"/>
    </source>
</evidence>
<gene>
    <name evidence="7" type="ORF">LY90DRAFT_508258</name>
</gene>
<dbReference type="SUPFAM" id="SSF53850">
    <property type="entry name" value="Periplasmic binding protein-like II"/>
    <property type="match status" value="1"/>
</dbReference>
<keyword evidence="3 5" id="KW-1133">Transmembrane helix</keyword>
<organism evidence="7 8">
    <name type="scientific">Neocallimastix californiae</name>
    <dbReference type="NCBI Taxonomy" id="1754190"/>
    <lineage>
        <taxon>Eukaryota</taxon>
        <taxon>Fungi</taxon>
        <taxon>Fungi incertae sedis</taxon>
        <taxon>Chytridiomycota</taxon>
        <taxon>Chytridiomycota incertae sedis</taxon>
        <taxon>Neocallimastigomycetes</taxon>
        <taxon>Neocallimastigales</taxon>
        <taxon>Neocallimastigaceae</taxon>
        <taxon>Neocallimastix</taxon>
    </lineage>
</organism>
<reference evidence="7 8" key="1">
    <citation type="submission" date="2016-08" db="EMBL/GenBank/DDBJ databases">
        <title>A Parts List for Fungal Cellulosomes Revealed by Comparative Genomics.</title>
        <authorList>
            <consortium name="DOE Joint Genome Institute"/>
            <person name="Haitjema C.H."/>
            <person name="Gilmore S.P."/>
            <person name="Henske J.K."/>
            <person name="Solomon K.V."/>
            <person name="De Groot R."/>
            <person name="Kuo A."/>
            <person name="Mondo S.J."/>
            <person name="Salamov A.A."/>
            <person name="Labutti K."/>
            <person name="Zhao Z."/>
            <person name="Chiniquy J."/>
            <person name="Barry K."/>
            <person name="Brewer H.M."/>
            <person name="Purvine S.O."/>
            <person name="Wright A.T."/>
            <person name="Boxma B."/>
            <person name="Van Alen T."/>
            <person name="Hackstein J.H."/>
            <person name="Baker S.E."/>
            <person name="Grigoriev I.V."/>
            <person name="O'Malley M.A."/>
        </authorList>
    </citation>
    <scope>NUCLEOTIDE SEQUENCE [LARGE SCALE GENOMIC DNA]</scope>
    <source>
        <strain evidence="7 8">G1</strain>
    </source>
</reference>
<feature type="transmembrane region" description="Helical" evidence="5">
    <location>
        <begin position="571"/>
        <end position="597"/>
    </location>
</feature>
<dbReference type="EMBL" id="MCOG01000094">
    <property type="protein sequence ID" value="ORY52138.1"/>
    <property type="molecule type" value="Genomic_DNA"/>
</dbReference>
<dbReference type="Gene3D" id="3.40.190.10">
    <property type="entry name" value="Periplasmic binding protein-like II"/>
    <property type="match status" value="1"/>
</dbReference>
<evidence type="ECO:0000256" key="5">
    <source>
        <dbReference type="SAM" id="Phobius"/>
    </source>
</evidence>
<feature type="transmembrane region" description="Helical" evidence="5">
    <location>
        <begin position="456"/>
        <end position="480"/>
    </location>
</feature>
<evidence type="ECO:0000313" key="7">
    <source>
        <dbReference type="EMBL" id="ORY52138.1"/>
    </source>
</evidence>
<evidence type="ECO:0000256" key="3">
    <source>
        <dbReference type="ARBA" id="ARBA00022989"/>
    </source>
</evidence>
<protein>
    <submittedName>
        <fullName evidence="7">Periplasmic binding protein-like II</fullName>
    </submittedName>
</protein>
<evidence type="ECO:0000256" key="2">
    <source>
        <dbReference type="ARBA" id="ARBA00022692"/>
    </source>
</evidence>
<dbReference type="InterPro" id="IPR017978">
    <property type="entry name" value="GPCR_3_C"/>
</dbReference>
<keyword evidence="4 5" id="KW-0472">Membrane</keyword>
<dbReference type="GO" id="GO:0016020">
    <property type="term" value="C:membrane"/>
    <property type="evidence" value="ECO:0007669"/>
    <property type="project" value="UniProtKB-SubCell"/>
</dbReference>
<feature type="transmembrane region" description="Helical" evidence="5">
    <location>
        <begin position="529"/>
        <end position="551"/>
    </location>
</feature>
<feature type="transmembrane region" description="Helical" evidence="5">
    <location>
        <begin position="641"/>
        <end position="662"/>
    </location>
</feature>
<comment type="subcellular location">
    <subcellularLocation>
        <location evidence="1">Membrane</location>
        <topology evidence="1">Multi-pass membrane protein</topology>
    </subcellularLocation>
</comment>
<dbReference type="AlphaFoldDB" id="A0A1Y2CYP5"/>
<dbReference type="OrthoDB" id="5574009at2759"/>
<dbReference type="Proteomes" id="UP000193920">
    <property type="component" value="Unassembled WGS sequence"/>
</dbReference>
<dbReference type="GO" id="GO:0004930">
    <property type="term" value="F:G protein-coupled receptor activity"/>
    <property type="evidence" value="ECO:0007669"/>
    <property type="project" value="InterPro"/>
</dbReference>